<evidence type="ECO:0000313" key="7">
    <source>
        <dbReference type="Proteomes" id="UP001291926"/>
    </source>
</evidence>
<proteinExistence type="inferred from homology"/>
<organism evidence="6 7">
    <name type="scientific">Penstemon davidsonii</name>
    <dbReference type="NCBI Taxonomy" id="160366"/>
    <lineage>
        <taxon>Eukaryota</taxon>
        <taxon>Viridiplantae</taxon>
        <taxon>Streptophyta</taxon>
        <taxon>Embryophyta</taxon>
        <taxon>Tracheophyta</taxon>
        <taxon>Spermatophyta</taxon>
        <taxon>Magnoliopsida</taxon>
        <taxon>eudicotyledons</taxon>
        <taxon>Gunneridae</taxon>
        <taxon>Pentapetalae</taxon>
        <taxon>asterids</taxon>
        <taxon>lamiids</taxon>
        <taxon>Lamiales</taxon>
        <taxon>Plantaginaceae</taxon>
        <taxon>Cheloneae</taxon>
        <taxon>Penstemon</taxon>
    </lineage>
</organism>
<evidence type="ECO:0000256" key="3">
    <source>
        <dbReference type="ARBA" id="ARBA00022989"/>
    </source>
</evidence>
<comment type="similarity">
    <text evidence="5">Belongs to the BI1 family.</text>
</comment>
<feature type="transmembrane region" description="Helical" evidence="5">
    <location>
        <begin position="123"/>
        <end position="146"/>
    </location>
</feature>
<evidence type="ECO:0000256" key="2">
    <source>
        <dbReference type="ARBA" id="ARBA00022692"/>
    </source>
</evidence>
<evidence type="ECO:0000313" key="6">
    <source>
        <dbReference type="EMBL" id="KAK4492512.1"/>
    </source>
</evidence>
<feature type="transmembrane region" description="Helical" evidence="5">
    <location>
        <begin position="67"/>
        <end position="86"/>
    </location>
</feature>
<dbReference type="PANTHER" id="PTHR23291:SF31">
    <property type="entry name" value="PROTEIN LIFEGUARD 4"/>
    <property type="match status" value="1"/>
</dbReference>
<dbReference type="EMBL" id="JAYDYQ010001087">
    <property type="protein sequence ID" value="KAK4492512.1"/>
    <property type="molecule type" value="Genomic_DNA"/>
</dbReference>
<keyword evidence="4 5" id="KW-0472">Membrane</keyword>
<dbReference type="Proteomes" id="UP001291926">
    <property type="component" value="Unassembled WGS sequence"/>
</dbReference>
<keyword evidence="3 5" id="KW-1133">Transmembrane helix</keyword>
<evidence type="ECO:0000256" key="5">
    <source>
        <dbReference type="RuleBase" id="RU004379"/>
    </source>
</evidence>
<dbReference type="Pfam" id="PF01027">
    <property type="entry name" value="Bax1-I"/>
    <property type="match status" value="1"/>
</dbReference>
<protein>
    <submittedName>
        <fullName evidence="6">Uncharacterized protein</fullName>
    </submittedName>
</protein>
<comment type="caution">
    <text evidence="6">The sequence shown here is derived from an EMBL/GenBank/DDBJ whole genome shotgun (WGS) entry which is preliminary data.</text>
</comment>
<sequence>MLNQKDDVESAGTALFSIACGVIVVNVHPIYHFFSTTYIGLAFYISIIIVPIIVLCFLFCYRHKHPWNFFLLGIFTLYFGITSGLLCAFVDGKVVLETVSTTAAAVISLTIYTFWAAKSGHEFSFLAPFLLSVLIELIVFTIFQIFFPCGKVSEIICGGLFEIVFCAYIIYDTCHLIKKNTYDDYIWASVSLYLDIVNLFSHLLQVIAAVNRR</sequence>
<dbReference type="InterPro" id="IPR006214">
    <property type="entry name" value="Bax_inhibitor_1-related"/>
</dbReference>
<name>A0ABR0DTI2_9LAMI</name>
<feature type="transmembrane region" description="Helical" evidence="5">
    <location>
        <begin position="12"/>
        <end position="31"/>
    </location>
</feature>
<reference evidence="6 7" key="1">
    <citation type="journal article" date="2023" name="bioRxiv">
        <title>Genome report: Whole genome sequence and annotation of Penstemon davidsonii.</title>
        <authorList>
            <person name="Ostevik K.L."/>
            <person name="Alabady M."/>
            <person name="Zhang M."/>
            <person name="Rausher M.D."/>
        </authorList>
    </citation>
    <scope>NUCLEOTIDE SEQUENCE [LARGE SCALE GENOMIC DNA]</scope>
    <source>
        <strain evidence="6">DNT005</strain>
        <tissue evidence="6">Whole leaf</tissue>
    </source>
</reference>
<feature type="transmembrane region" description="Helical" evidence="5">
    <location>
        <begin position="152"/>
        <end position="171"/>
    </location>
</feature>
<keyword evidence="2 5" id="KW-0812">Transmembrane</keyword>
<keyword evidence="7" id="KW-1185">Reference proteome</keyword>
<feature type="transmembrane region" description="Helical" evidence="5">
    <location>
        <begin position="37"/>
        <end position="60"/>
    </location>
</feature>
<dbReference type="PROSITE" id="PS51257">
    <property type="entry name" value="PROKAR_LIPOPROTEIN"/>
    <property type="match status" value="1"/>
</dbReference>
<dbReference type="PANTHER" id="PTHR23291">
    <property type="entry name" value="BAX INHIBITOR-RELATED"/>
    <property type="match status" value="1"/>
</dbReference>
<feature type="transmembrane region" description="Helical" evidence="5">
    <location>
        <begin position="98"/>
        <end position="116"/>
    </location>
</feature>
<evidence type="ECO:0000256" key="1">
    <source>
        <dbReference type="ARBA" id="ARBA00004141"/>
    </source>
</evidence>
<evidence type="ECO:0000256" key="4">
    <source>
        <dbReference type="ARBA" id="ARBA00023136"/>
    </source>
</evidence>
<accession>A0ABR0DTI2</accession>
<gene>
    <name evidence="6" type="ORF">RD792_003323</name>
</gene>
<comment type="subcellular location">
    <subcellularLocation>
        <location evidence="1">Membrane</location>
        <topology evidence="1">Multi-pass membrane protein</topology>
    </subcellularLocation>
</comment>